<evidence type="ECO:0000259" key="1">
    <source>
        <dbReference type="Pfam" id="PF24349"/>
    </source>
</evidence>
<evidence type="ECO:0000313" key="3">
    <source>
        <dbReference type="Proteomes" id="UP000318864"/>
    </source>
</evidence>
<feature type="domain" description="DUF7509" evidence="1">
    <location>
        <begin position="1"/>
        <end position="191"/>
    </location>
</feature>
<dbReference type="Pfam" id="PF24349">
    <property type="entry name" value="DUF7509"/>
    <property type="match status" value="1"/>
</dbReference>
<dbReference type="InterPro" id="IPR055931">
    <property type="entry name" value="DUF7509"/>
</dbReference>
<comment type="caution">
    <text evidence="2">The sequence shown here is derived from an EMBL/GenBank/DDBJ whole genome shotgun (WGS) entry which is preliminary data.</text>
</comment>
<reference evidence="2 3" key="1">
    <citation type="submission" date="2018-10" db="EMBL/GenBank/DDBJ databases">
        <title>Natronolimnobius sp. XQ-INN 246 isolated from Inner Mongolia Autonomous Region of China.</title>
        <authorList>
            <person name="Xue Q."/>
        </authorList>
    </citation>
    <scope>NUCLEOTIDE SEQUENCE [LARGE SCALE GENOMIC DNA]</scope>
    <source>
        <strain evidence="2 3">XQ-INN 246</strain>
    </source>
</reference>
<evidence type="ECO:0000313" key="2">
    <source>
        <dbReference type="EMBL" id="THE64262.1"/>
    </source>
</evidence>
<dbReference type="Proteomes" id="UP000318864">
    <property type="component" value="Unassembled WGS sequence"/>
</dbReference>
<proteinExistence type="predicted"/>
<keyword evidence="3" id="KW-1185">Reference proteome</keyword>
<accession>A0A4S3TJN1</accession>
<dbReference type="EMBL" id="RBZW01000036">
    <property type="protein sequence ID" value="THE64262.1"/>
    <property type="molecule type" value="Genomic_DNA"/>
</dbReference>
<name>A0A4S3TJN1_9EURY</name>
<protein>
    <recommendedName>
        <fullName evidence="1">DUF7509 domain-containing protein</fullName>
    </recommendedName>
</protein>
<gene>
    <name evidence="2" type="ORF">D8Y22_13835</name>
</gene>
<sequence length="200" mass="22378">MGPYTAFDATYSFPDADNLESPFIEDPLFDPDKHRNKIARHTYEAALADLCESIRGELGAHAFLATDIKTIPTVQEAPENEPGMSVLDQSVAFSAVSDAVVFVFTDAGLTTGAGSEVGAILSDFNLRRRNPEPGRKPRKRIGLFLHNEFTSASIDEVPYTYDVPVREFTSKEQLLSRIQGFLEDIRREEKSRPFPVYEPY</sequence>
<organism evidence="2 3">
    <name type="scientific">Salinadaptatus halalkaliphilus</name>
    <dbReference type="NCBI Taxonomy" id="2419781"/>
    <lineage>
        <taxon>Archaea</taxon>
        <taxon>Methanobacteriati</taxon>
        <taxon>Methanobacteriota</taxon>
        <taxon>Stenosarchaea group</taxon>
        <taxon>Halobacteria</taxon>
        <taxon>Halobacteriales</taxon>
        <taxon>Natrialbaceae</taxon>
        <taxon>Salinadaptatus</taxon>
    </lineage>
</organism>
<dbReference type="AlphaFoldDB" id="A0A4S3TJN1"/>